<evidence type="ECO:0000313" key="2">
    <source>
        <dbReference type="Proteomes" id="UP001162992"/>
    </source>
</evidence>
<organism evidence="1 2">
    <name type="scientific">Diphasiastrum complanatum</name>
    <name type="common">Issler's clubmoss</name>
    <name type="synonym">Lycopodium complanatum</name>
    <dbReference type="NCBI Taxonomy" id="34168"/>
    <lineage>
        <taxon>Eukaryota</taxon>
        <taxon>Viridiplantae</taxon>
        <taxon>Streptophyta</taxon>
        <taxon>Embryophyta</taxon>
        <taxon>Tracheophyta</taxon>
        <taxon>Lycopodiopsida</taxon>
        <taxon>Lycopodiales</taxon>
        <taxon>Lycopodiaceae</taxon>
        <taxon>Lycopodioideae</taxon>
        <taxon>Diphasiastrum</taxon>
    </lineage>
</organism>
<reference evidence="2" key="1">
    <citation type="journal article" date="2024" name="Proc. Natl. Acad. Sci. U.S.A.">
        <title>Extraordinary preservation of gene collinearity over three hundred million years revealed in homosporous lycophytes.</title>
        <authorList>
            <person name="Li C."/>
            <person name="Wickell D."/>
            <person name="Kuo L.Y."/>
            <person name="Chen X."/>
            <person name="Nie B."/>
            <person name="Liao X."/>
            <person name="Peng D."/>
            <person name="Ji J."/>
            <person name="Jenkins J."/>
            <person name="Williams M."/>
            <person name="Shu S."/>
            <person name="Plott C."/>
            <person name="Barry K."/>
            <person name="Rajasekar S."/>
            <person name="Grimwood J."/>
            <person name="Han X."/>
            <person name="Sun S."/>
            <person name="Hou Z."/>
            <person name="He W."/>
            <person name="Dai G."/>
            <person name="Sun C."/>
            <person name="Schmutz J."/>
            <person name="Leebens-Mack J.H."/>
            <person name="Li F.W."/>
            <person name="Wang L."/>
        </authorList>
    </citation>
    <scope>NUCLEOTIDE SEQUENCE [LARGE SCALE GENOMIC DNA]</scope>
    <source>
        <strain evidence="2">cv. PW_Plant_1</strain>
    </source>
</reference>
<dbReference type="EMBL" id="CM055097">
    <property type="protein sequence ID" value="KAJ7552094.1"/>
    <property type="molecule type" value="Genomic_DNA"/>
</dbReference>
<accession>A0ACC2DCU0</accession>
<protein>
    <submittedName>
        <fullName evidence="1">Uncharacterized protein</fullName>
    </submittedName>
</protein>
<name>A0ACC2DCU0_DIPCM</name>
<dbReference type="Proteomes" id="UP001162992">
    <property type="component" value="Chromosome 6"/>
</dbReference>
<comment type="caution">
    <text evidence="1">The sequence shown here is derived from an EMBL/GenBank/DDBJ whole genome shotgun (WGS) entry which is preliminary data.</text>
</comment>
<sequence length="187" mass="20762">MKAFSCSAIPHVLMSTVRGCGLTKVVRILSNSLFLPGILAVEREREDMRCSICISLLSKSERSAWSTKMGWAQGRARARGRTDLKVASIMKERGLWMKQQKVIGDVAGMNVGDCFNFRIQMYILGVHKQIRAGIDYILAKDSAFGVSVAISVVISTDEYYSDDMDMGETVVYTGQGGMVTSQRWNVF</sequence>
<proteinExistence type="predicted"/>
<keyword evidence="2" id="KW-1185">Reference proteome</keyword>
<evidence type="ECO:0000313" key="1">
    <source>
        <dbReference type="EMBL" id="KAJ7552094.1"/>
    </source>
</evidence>
<gene>
    <name evidence="1" type="ORF">O6H91_06G041700</name>
</gene>